<feature type="compositionally biased region" description="Polar residues" evidence="1">
    <location>
        <begin position="28"/>
        <end position="48"/>
    </location>
</feature>
<gene>
    <name evidence="2" type="ORF">METZ01_LOCUS380272</name>
</gene>
<dbReference type="AlphaFoldDB" id="A0A382U185"/>
<evidence type="ECO:0000256" key="1">
    <source>
        <dbReference type="SAM" id="MobiDB-lite"/>
    </source>
</evidence>
<sequence length="58" mass="6235">MKISFLPLLLSLICLAISSCMTAEAPTNDPTDPANPSSPLNPSKQTPNLPDYRPIKNP</sequence>
<organism evidence="2">
    <name type="scientific">marine metagenome</name>
    <dbReference type="NCBI Taxonomy" id="408172"/>
    <lineage>
        <taxon>unclassified sequences</taxon>
        <taxon>metagenomes</taxon>
        <taxon>ecological metagenomes</taxon>
    </lineage>
</organism>
<protein>
    <submittedName>
        <fullName evidence="2">Uncharacterized protein</fullName>
    </submittedName>
</protein>
<proteinExistence type="predicted"/>
<reference evidence="2" key="1">
    <citation type="submission" date="2018-05" db="EMBL/GenBank/DDBJ databases">
        <authorList>
            <person name="Lanie J.A."/>
            <person name="Ng W.-L."/>
            <person name="Kazmierczak K.M."/>
            <person name="Andrzejewski T.M."/>
            <person name="Davidsen T.M."/>
            <person name="Wayne K.J."/>
            <person name="Tettelin H."/>
            <person name="Glass J.I."/>
            <person name="Rusch D."/>
            <person name="Podicherti R."/>
            <person name="Tsui H.-C.T."/>
            <person name="Winkler M.E."/>
        </authorList>
    </citation>
    <scope>NUCLEOTIDE SEQUENCE</scope>
</reference>
<dbReference type="EMBL" id="UINC01140332">
    <property type="protein sequence ID" value="SVD27418.1"/>
    <property type="molecule type" value="Genomic_DNA"/>
</dbReference>
<dbReference type="PROSITE" id="PS51257">
    <property type="entry name" value="PROKAR_LIPOPROTEIN"/>
    <property type="match status" value="1"/>
</dbReference>
<evidence type="ECO:0000313" key="2">
    <source>
        <dbReference type="EMBL" id="SVD27418.1"/>
    </source>
</evidence>
<accession>A0A382U185</accession>
<name>A0A382U185_9ZZZZ</name>
<feature type="region of interest" description="Disordered" evidence="1">
    <location>
        <begin position="24"/>
        <end position="58"/>
    </location>
</feature>